<feature type="transmembrane region" description="Helical" evidence="11">
    <location>
        <begin position="94"/>
        <end position="117"/>
    </location>
</feature>
<comment type="function">
    <text evidence="11">Fluoride-specific ion channel. Important for reducing fluoride concentration in the cell, thus reducing its toxicity.</text>
</comment>
<comment type="activity regulation">
    <text evidence="11">Na(+) is not transported, but it plays an essential structural role and its presence is essential for fluoride channel function.</text>
</comment>
<comment type="caution">
    <text evidence="12">The sequence shown here is derived from an EMBL/GenBank/DDBJ whole genome shotgun (WGS) entry which is preliminary data.</text>
</comment>
<comment type="similarity">
    <text evidence="9 11">Belongs to the fluoride channel Fluc/FEX (TC 1.A.43) family.</text>
</comment>
<keyword evidence="4 11" id="KW-0812">Transmembrane</keyword>
<feature type="transmembrane region" description="Helical" evidence="11">
    <location>
        <begin position="34"/>
        <end position="55"/>
    </location>
</feature>
<dbReference type="EMBL" id="JRGF01000004">
    <property type="protein sequence ID" value="KHE42446.1"/>
    <property type="molecule type" value="Genomic_DNA"/>
</dbReference>
<keyword evidence="8 11" id="KW-0407">Ion channel</keyword>
<proteinExistence type="inferred from homology"/>
<evidence type="ECO:0000256" key="10">
    <source>
        <dbReference type="ARBA" id="ARBA00035585"/>
    </source>
</evidence>
<comment type="catalytic activity">
    <reaction evidence="10">
        <text>fluoride(in) = fluoride(out)</text>
        <dbReference type="Rhea" id="RHEA:76159"/>
        <dbReference type="ChEBI" id="CHEBI:17051"/>
    </reaction>
    <physiologicalReaction direction="left-to-right" evidence="10">
        <dbReference type="Rhea" id="RHEA:76160"/>
    </physiologicalReaction>
</comment>
<keyword evidence="2 11" id="KW-1003">Cell membrane</keyword>
<dbReference type="HAMAP" id="MF_00454">
    <property type="entry name" value="FluC"/>
    <property type="match status" value="1"/>
</dbReference>
<evidence type="ECO:0000256" key="5">
    <source>
        <dbReference type="ARBA" id="ARBA00022989"/>
    </source>
</evidence>
<feature type="binding site" evidence="11">
    <location>
        <position position="75"/>
    </location>
    <ligand>
        <name>Na(+)</name>
        <dbReference type="ChEBI" id="CHEBI:29101"/>
        <note>structural</note>
    </ligand>
</feature>
<evidence type="ECO:0000256" key="7">
    <source>
        <dbReference type="ARBA" id="ARBA00023136"/>
    </source>
</evidence>
<keyword evidence="7 11" id="KW-0472">Membrane</keyword>
<evidence type="ECO:0000256" key="2">
    <source>
        <dbReference type="ARBA" id="ARBA00022475"/>
    </source>
</evidence>
<keyword evidence="5 11" id="KW-1133">Transmembrane helix</keyword>
<dbReference type="InterPro" id="IPR003691">
    <property type="entry name" value="FluC"/>
</dbReference>
<evidence type="ECO:0000256" key="11">
    <source>
        <dbReference type="HAMAP-Rule" id="MF_00454"/>
    </source>
</evidence>
<keyword evidence="11" id="KW-0813">Transport</keyword>
<reference evidence="12 13" key="1">
    <citation type="submission" date="2014-09" db="EMBL/GenBank/DDBJ databases">
        <title>Alistipes sp. 627, sp. nov., a novel member of the family Rikenellaceae isolated from human faeces.</title>
        <authorList>
            <person name="Shkoporov A.N."/>
            <person name="Chaplin A.V."/>
            <person name="Motuzova O.V."/>
            <person name="Kafarskaia L.I."/>
            <person name="Khokhlova E.V."/>
            <person name="Efimov B.A."/>
        </authorList>
    </citation>
    <scope>NUCLEOTIDE SEQUENCE [LARGE SCALE GENOMIC DNA]</scope>
    <source>
        <strain evidence="12 13">627</strain>
    </source>
</reference>
<organism evidence="12 13">
    <name type="scientific">Alistipes inops</name>
    <dbReference type="NCBI Taxonomy" id="1501391"/>
    <lineage>
        <taxon>Bacteria</taxon>
        <taxon>Pseudomonadati</taxon>
        <taxon>Bacteroidota</taxon>
        <taxon>Bacteroidia</taxon>
        <taxon>Bacteroidales</taxon>
        <taxon>Rikenellaceae</taxon>
        <taxon>Alistipes</taxon>
    </lineage>
</organism>
<keyword evidence="3" id="KW-0997">Cell inner membrane</keyword>
<gene>
    <name evidence="11" type="primary">fluC</name>
    <name evidence="11" type="synonym">crcB</name>
    <name evidence="12" type="ORF">LG35_04260</name>
</gene>
<keyword evidence="11" id="KW-0915">Sodium</keyword>
<protein>
    <recommendedName>
        <fullName evidence="11">Fluoride-specific ion channel FluC</fullName>
    </recommendedName>
</protein>
<feature type="transmembrane region" description="Helical" evidence="11">
    <location>
        <begin position="62"/>
        <end position="82"/>
    </location>
</feature>
<comment type="subcellular location">
    <subcellularLocation>
        <location evidence="1 11">Cell membrane</location>
        <topology evidence="1 11">Multi-pass membrane protein</topology>
    </subcellularLocation>
</comment>
<evidence type="ECO:0000256" key="1">
    <source>
        <dbReference type="ARBA" id="ARBA00004651"/>
    </source>
</evidence>
<accession>A0ABR4YK57</accession>
<dbReference type="Proteomes" id="UP000030889">
    <property type="component" value="Unassembled WGS sequence"/>
</dbReference>
<feature type="binding site" evidence="11">
    <location>
        <position position="72"/>
    </location>
    <ligand>
        <name>Na(+)</name>
        <dbReference type="ChEBI" id="CHEBI:29101"/>
        <note>structural</note>
    </ligand>
</feature>
<evidence type="ECO:0000313" key="13">
    <source>
        <dbReference type="Proteomes" id="UP000030889"/>
    </source>
</evidence>
<name>A0ABR4YK57_9BACT</name>
<evidence type="ECO:0000256" key="8">
    <source>
        <dbReference type="ARBA" id="ARBA00023303"/>
    </source>
</evidence>
<keyword evidence="11" id="KW-0479">Metal-binding</keyword>
<evidence type="ECO:0000256" key="4">
    <source>
        <dbReference type="ARBA" id="ARBA00022692"/>
    </source>
</evidence>
<keyword evidence="6 11" id="KW-0406">Ion transport</keyword>
<evidence type="ECO:0000313" key="12">
    <source>
        <dbReference type="EMBL" id="KHE42446.1"/>
    </source>
</evidence>
<keyword evidence="13" id="KW-1185">Reference proteome</keyword>
<sequence>MVKEILLAGAGGFAGSALRYAVSAAVVSLPLRGGLPVGTFAVNAAGSLAIGVLAAWQPPGGWQVFAMAGFCGGFTTFSAFSLETVRLMRSGQVGMAAAYAAGSVIVCLLFAGLGLWLGGKLSR</sequence>
<dbReference type="PANTHER" id="PTHR28259">
    <property type="entry name" value="FLUORIDE EXPORT PROTEIN 1-RELATED"/>
    <property type="match status" value="1"/>
</dbReference>
<evidence type="ECO:0000256" key="6">
    <source>
        <dbReference type="ARBA" id="ARBA00023065"/>
    </source>
</evidence>
<evidence type="ECO:0000256" key="3">
    <source>
        <dbReference type="ARBA" id="ARBA00022519"/>
    </source>
</evidence>
<dbReference type="NCBIfam" id="TIGR00494">
    <property type="entry name" value="crcB"/>
    <property type="match status" value="1"/>
</dbReference>
<dbReference type="PANTHER" id="PTHR28259:SF1">
    <property type="entry name" value="FLUORIDE EXPORT PROTEIN 1-RELATED"/>
    <property type="match status" value="1"/>
</dbReference>
<dbReference type="Pfam" id="PF02537">
    <property type="entry name" value="CRCB"/>
    <property type="match status" value="1"/>
</dbReference>
<evidence type="ECO:0000256" key="9">
    <source>
        <dbReference type="ARBA" id="ARBA00035120"/>
    </source>
</evidence>